<dbReference type="InterPro" id="IPR052205">
    <property type="entry name" value="FliO/MopB"/>
</dbReference>
<keyword evidence="9" id="KW-0282">Flagellum</keyword>
<evidence type="ECO:0000256" key="2">
    <source>
        <dbReference type="ARBA" id="ARBA00022692"/>
    </source>
</evidence>
<keyword evidence="2 7" id="KW-0812">Transmembrane</keyword>
<dbReference type="PANTHER" id="PTHR38766:SF1">
    <property type="entry name" value="FLAGELLAR PROTEIN FLIO"/>
    <property type="match status" value="1"/>
</dbReference>
<evidence type="ECO:0000256" key="5">
    <source>
        <dbReference type="ARBA" id="ARBA00023143"/>
    </source>
</evidence>
<accession>A0A2V1JWL9</accession>
<evidence type="ECO:0000313" key="10">
    <source>
        <dbReference type="Proteomes" id="UP000245212"/>
    </source>
</evidence>
<feature type="transmembrane region" description="Helical" evidence="7">
    <location>
        <begin position="6"/>
        <end position="27"/>
    </location>
</feature>
<gene>
    <name evidence="9" type="primary">fliO</name>
    <name evidence="9" type="ORF">DD235_15265</name>
</gene>
<organism evidence="9 10">
    <name type="scientific">Corticimicrobacter populi</name>
    <dbReference type="NCBI Taxonomy" id="2175229"/>
    <lineage>
        <taxon>Bacteria</taxon>
        <taxon>Pseudomonadati</taxon>
        <taxon>Pseudomonadota</taxon>
        <taxon>Betaproteobacteria</taxon>
        <taxon>Burkholderiales</taxon>
        <taxon>Alcaligenaceae</taxon>
        <taxon>Corticimicrobacter</taxon>
    </lineage>
</organism>
<dbReference type="InterPro" id="IPR022781">
    <property type="entry name" value="Flagellar_biosynth_FliO"/>
</dbReference>
<keyword evidence="10" id="KW-1185">Reference proteome</keyword>
<dbReference type="GO" id="GO:0005886">
    <property type="term" value="C:plasma membrane"/>
    <property type="evidence" value="ECO:0007669"/>
    <property type="project" value="UniProtKB-SubCell"/>
</dbReference>
<keyword evidence="1 7" id="KW-1003">Cell membrane</keyword>
<sequence>MTEAALIRVIAVLILIICMILAAAWLVRRLGLAGTSRQASSLRLLGSLGLGPRHRIAIIEADGTRLVVGLHPNGINLLHTFPPSESITSEEAPASSTDGTFKDALERAQPPSTPQ</sequence>
<dbReference type="NCBIfam" id="TIGR03500">
    <property type="entry name" value="FliO_TIGR"/>
    <property type="match status" value="1"/>
</dbReference>
<dbReference type="RefSeq" id="WP_109062985.1">
    <property type="nucleotide sequence ID" value="NZ_QETA01000008.1"/>
</dbReference>
<evidence type="ECO:0000313" key="9">
    <source>
        <dbReference type="EMBL" id="PWF21178.1"/>
    </source>
</evidence>
<feature type="region of interest" description="Disordered" evidence="8">
    <location>
        <begin position="82"/>
        <end position="115"/>
    </location>
</feature>
<name>A0A2V1JWL9_9BURK</name>
<dbReference type="Proteomes" id="UP000245212">
    <property type="component" value="Unassembled WGS sequence"/>
</dbReference>
<keyword evidence="9" id="KW-0969">Cilium</keyword>
<dbReference type="GO" id="GO:0044781">
    <property type="term" value="P:bacterial-type flagellum organization"/>
    <property type="evidence" value="ECO:0007669"/>
    <property type="project" value="UniProtKB-UniRule"/>
</dbReference>
<proteinExistence type="inferred from homology"/>
<keyword evidence="5 7" id="KW-0975">Bacterial flagellum</keyword>
<keyword evidence="4 7" id="KW-0472">Membrane</keyword>
<evidence type="ECO:0000256" key="6">
    <source>
        <dbReference type="ARBA" id="ARBA00037937"/>
    </source>
</evidence>
<comment type="subcellular location">
    <subcellularLocation>
        <location evidence="7">Cell membrane</location>
    </subcellularLocation>
    <subcellularLocation>
        <location evidence="7">Bacterial flagellum basal body</location>
    </subcellularLocation>
</comment>
<comment type="similarity">
    <text evidence="6 7">Belongs to the FliO/MopB family.</text>
</comment>
<keyword evidence="9" id="KW-0966">Cell projection</keyword>
<dbReference type="Pfam" id="PF04347">
    <property type="entry name" value="FliO"/>
    <property type="match status" value="1"/>
</dbReference>
<dbReference type="EMBL" id="QETA01000008">
    <property type="protein sequence ID" value="PWF21178.1"/>
    <property type="molecule type" value="Genomic_DNA"/>
</dbReference>
<comment type="caution">
    <text evidence="9">The sequence shown here is derived from an EMBL/GenBank/DDBJ whole genome shotgun (WGS) entry which is preliminary data.</text>
</comment>
<dbReference type="PANTHER" id="PTHR38766">
    <property type="entry name" value="FLAGELLAR PROTEIN FLIO"/>
    <property type="match status" value="1"/>
</dbReference>
<evidence type="ECO:0000256" key="3">
    <source>
        <dbReference type="ARBA" id="ARBA00022989"/>
    </source>
</evidence>
<reference evidence="10" key="1">
    <citation type="submission" date="2018-05" db="EMBL/GenBank/DDBJ databases">
        <authorList>
            <person name="Li Y."/>
        </authorList>
    </citation>
    <scope>NUCLEOTIDE SEQUENCE [LARGE SCALE GENOMIC DNA]</scope>
    <source>
        <strain evidence="10">3d-2-2</strain>
    </source>
</reference>
<evidence type="ECO:0000256" key="4">
    <source>
        <dbReference type="ARBA" id="ARBA00023136"/>
    </source>
</evidence>
<evidence type="ECO:0000256" key="8">
    <source>
        <dbReference type="SAM" id="MobiDB-lite"/>
    </source>
</evidence>
<dbReference type="GO" id="GO:0009425">
    <property type="term" value="C:bacterial-type flagellum basal body"/>
    <property type="evidence" value="ECO:0007669"/>
    <property type="project" value="UniProtKB-SubCell"/>
</dbReference>
<protein>
    <recommendedName>
        <fullName evidence="7">Flagellar protein</fullName>
    </recommendedName>
</protein>
<feature type="compositionally biased region" description="Polar residues" evidence="8">
    <location>
        <begin position="83"/>
        <end position="99"/>
    </location>
</feature>
<dbReference type="AlphaFoldDB" id="A0A2V1JWL9"/>
<evidence type="ECO:0000256" key="7">
    <source>
        <dbReference type="RuleBase" id="RU362064"/>
    </source>
</evidence>
<keyword evidence="3 7" id="KW-1133">Transmembrane helix</keyword>
<evidence type="ECO:0000256" key="1">
    <source>
        <dbReference type="ARBA" id="ARBA00022475"/>
    </source>
</evidence>